<dbReference type="Pfam" id="PF04226">
    <property type="entry name" value="Transgly_assoc"/>
    <property type="match status" value="1"/>
</dbReference>
<comment type="similarity">
    <text evidence="2">Belongs to the UPF0410 family.</text>
</comment>
<evidence type="ECO:0000256" key="3">
    <source>
        <dbReference type="ARBA" id="ARBA00022475"/>
    </source>
</evidence>
<proteinExistence type="inferred from homology"/>
<dbReference type="PANTHER" id="PTHR33884">
    <property type="entry name" value="UPF0410 PROTEIN YMGE"/>
    <property type="match status" value="1"/>
</dbReference>
<dbReference type="RefSeq" id="WP_206560707.1">
    <property type="nucleotide sequence ID" value="NZ_JAFKCZ010000007.1"/>
</dbReference>
<keyword evidence="9" id="KW-1185">Reference proteome</keyword>
<keyword evidence="3" id="KW-1003">Cell membrane</keyword>
<keyword evidence="4 7" id="KW-0812">Transmembrane</keyword>
<evidence type="ECO:0000313" key="9">
    <source>
        <dbReference type="Proteomes" id="UP000664303"/>
    </source>
</evidence>
<protein>
    <submittedName>
        <fullName evidence="8">GlsB/YeaQ/YmgE family stress response membrane protein</fullName>
    </submittedName>
</protein>
<dbReference type="GO" id="GO:0005886">
    <property type="term" value="C:plasma membrane"/>
    <property type="evidence" value="ECO:0007669"/>
    <property type="project" value="UniProtKB-SubCell"/>
</dbReference>
<evidence type="ECO:0000256" key="2">
    <source>
        <dbReference type="ARBA" id="ARBA00011006"/>
    </source>
</evidence>
<keyword evidence="5 7" id="KW-1133">Transmembrane helix</keyword>
<evidence type="ECO:0000256" key="4">
    <source>
        <dbReference type="ARBA" id="ARBA00022692"/>
    </source>
</evidence>
<name>A0A939DFH0_9GAMM</name>
<dbReference type="PANTHER" id="PTHR33884:SF3">
    <property type="entry name" value="UPF0410 PROTEIN YMGE"/>
    <property type="match status" value="1"/>
</dbReference>
<accession>A0A939DFH0</accession>
<comment type="caution">
    <text evidence="8">The sequence shown here is derived from an EMBL/GenBank/DDBJ whole genome shotgun (WGS) entry which is preliminary data.</text>
</comment>
<feature type="transmembrane region" description="Helical" evidence="7">
    <location>
        <begin position="27"/>
        <end position="47"/>
    </location>
</feature>
<evidence type="ECO:0000256" key="6">
    <source>
        <dbReference type="ARBA" id="ARBA00023136"/>
    </source>
</evidence>
<evidence type="ECO:0000313" key="8">
    <source>
        <dbReference type="EMBL" id="MBN7797273.1"/>
    </source>
</evidence>
<organism evidence="8 9">
    <name type="scientific">Parahaliea mediterranea</name>
    <dbReference type="NCBI Taxonomy" id="651086"/>
    <lineage>
        <taxon>Bacteria</taxon>
        <taxon>Pseudomonadati</taxon>
        <taxon>Pseudomonadota</taxon>
        <taxon>Gammaproteobacteria</taxon>
        <taxon>Cellvibrionales</taxon>
        <taxon>Halieaceae</taxon>
        <taxon>Parahaliea</taxon>
    </lineage>
</organism>
<evidence type="ECO:0000256" key="1">
    <source>
        <dbReference type="ARBA" id="ARBA00004651"/>
    </source>
</evidence>
<evidence type="ECO:0000256" key="7">
    <source>
        <dbReference type="SAM" id="Phobius"/>
    </source>
</evidence>
<dbReference type="InterPro" id="IPR007341">
    <property type="entry name" value="Transgly_assoc"/>
</dbReference>
<gene>
    <name evidence="8" type="ORF">JYP50_11750</name>
</gene>
<sequence>MGILSWIVLGLIAGILAKWIIPGRDPGGFIVTTLIGIAGAFVGGYLGTVTGLGGSVSQFSLEGIVTAVIGALVLLVLYRAIRR</sequence>
<dbReference type="EMBL" id="JAFKCZ010000007">
    <property type="protein sequence ID" value="MBN7797273.1"/>
    <property type="molecule type" value="Genomic_DNA"/>
</dbReference>
<dbReference type="Proteomes" id="UP000664303">
    <property type="component" value="Unassembled WGS sequence"/>
</dbReference>
<dbReference type="AlphaFoldDB" id="A0A939DFH0"/>
<reference evidence="8" key="1">
    <citation type="submission" date="2021-02" db="EMBL/GenBank/DDBJ databases">
        <title>PHA producing bacteria isolated from coastal sediment in Guangdong, Shenzhen.</title>
        <authorList>
            <person name="Zheng W."/>
            <person name="Yu S."/>
            <person name="Huang Y."/>
        </authorList>
    </citation>
    <scope>NUCLEOTIDE SEQUENCE</scope>
    <source>
        <strain evidence="8">TN14-10</strain>
    </source>
</reference>
<feature type="transmembrane region" description="Helical" evidence="7">
    <location>
        <begin position="59"/>
        <end position="81"/>
    </location>
</feature>
<comment type="subcellular location">
    <subcellularLocation>
        <location evidence="1">Cell membrane</location>
        <topology evidence="1">Multi-pass membrane protein</topology>
    </subcellularLocation>
</comment>
<evidence type="ECO:0000256" key="5">
    <source>
        <dbReference type="ARBA" id="ARBA00022989"/>
    </source>
</evidence>
<keyword evidence="6 7" id="KW-0472">Membrane</keyword>